<dbReference type="AlphaFoldDB" id="A0A9J6BD09"/>
<evidence type="ECO:0000313" key="2">
    <source>
        <dbReference type="EMBL" id="KAG5667586.1"/>
    </source>
</evidence>
<keyword evidence="1" id="KW-0472">Membrane</keyword>
<comment type="caution">
    <text evidence="2">The sequence shown here is derived from an EMBL/GenBank/DDBJ whole genome shotgun (WGS) entry which is preliminary data.</text>
</comment>
<gene>
    <name evidence="2" type="ORF">PVAND_015562</name>
</gene>
<feature type="transmembrane region" description="Helical" evidence="1">
    <location>
        <begin position="132"/>
        <end position="156"/>
    </location>
</feature>
<dbReference type="EMBL" id="JADBJN010000004">
    <property type="protein sequence ID" value="KAG5667586.1"/>
    <property type="molecule type" value="Genomic_DNA"/>
</dbReference>
<protein>
    <submittedName>
        <fullName evidence="2">Uncharacterized protein</fullName>
    </submittedName>
</protein>
<sequence length="173" mass="20621">MKTKSEVFEVLKEIKRKCVPEHHFELKNLNIKLNAAIEKFNRMIQNLSVMNNIHNEQDTKMKSEMNQFYLNLKSQINQQSNDQSLMIKTLQEEIKSNKKIINELIANQSHEIEKSSEFQKFSSFITQQEPTFFFIALPSICLLTFFNIIMIYFCCYRKSKRNSFQRRARPVIV</sequence>
<reference evidence="2" key="1">
    <citation type="submission" date="2021-03" db="EMBL/GenBank/DDBJ databases">
        <title>Chromosome level genome of the anhydrobiotic midge Polypedilum vanderplanki.</title>
        <authorList>
            <person name="Yoshida Y."/>
            <person name="Kikawada T."/>
            <person name="Gusev O."/>
        </authorList>
    </citation>
    <scope>NUCLEOTIDE SEQUENCE</scope>
    <source>
        <strain evidence="2">NIAS01</strain>
        <tissue evidence="2">Whole body or cell culture</tissue>
    </source>
</reference>
<name>A0A9J6BD09_POLVA</name>
<keyword evidence="1" id="KW-0812">Transmembrane</keyword>
<organism evidence="2 3">
    <name type="scientific">Polypedilum vanderplanki</name>
    <name type="common">Sleeping chironomid midge</name>
    <dbReference type="NCBI Taxonomy" id="319348"/>
    <lineage>
        <taxon>Eukaryota</taxon>
        <taxon>Metazoa</taxon>
        <taxon>Ecdysozoa</taxon>
        <taxon>Arthropoda</taxon>
        <taxon>Hexapoda</taxon>
        <taxon>Insecta</taxon>
        <taxon>Pterygota</taxon>
        <taxon>Neoptera</taxon>
        <taxon>Endopterygota</taxon>
        <taxon>Diptera</taxon>
        <taxon>Nematocera</taxon>
        <taxon>Chironomoidea</taxon>
        <taxon>Chironomidae</taxon>
        <taxon>Chironominae</taxon>
        <taxon>Polypedilum</taxon>
        <taxon>Polypedilum</taxon>
    </lineage>
</organism>
<keyword evidence="3" id="KW-1185">Reference proteome</keyword>
<evidence type="ECO:0000256" key="1">
    <source>
        <dbReference type="SAM" id="Phobius"/>
    </source>
</evidence>
<proteinExistence type="predicted"/>
<dbReference type="Proteomes" id="UP001107558">
    <property type="component" value="Chromosome 4"/>
</dbReference>
<keyword evidence="1" id="KW-1133">Transmembrane helix</keyword>
<evidence type="ECO:0000313" key="3">
    <source>
        <dbReference type="Proteomes" id="UP001107558"/>
    </source>
</evidence>
<accession>A0A9J6BD09</accession>